<feature type="compositionally biased region" description="Polar residues" evidence="1">
    <location>
        <begin position="88"/>
        <end position="104"/>
    </location>
</feature>
<feature type="compositionally biased region" description="Polar residues" evidence="1">
    <location>
        <begin position="170"/>
        <end position="199"/>
    </location>
</feature>
<keyword evidence="3" id="KW-1185">Reference proteome</keyword>
<gene>
    <name evidence="2" type="ORF">APHIGO_LOCUS8876</name>
</gene>
<sequence>MYMTMLHCYWQYTEATKTQPQTSWSKKQMILPVKLGQSSAGALNPSVSMPQSIQTTEPDAAINSTALIQESNTESQNSNAETPEPNEVTETSQALTEPNVTTPEPNVVSEHGADIKPSVDIEPSTAADPSVEVLKHTVSSTEPNEEELNSIVATPGPIEITEPVENSTDLSNTLANLNTPMQGSNSAELNSVSDTQNSIGKMESKPISESDKKDTEENVLSMEPDINASEHNVTLTNTSATAQENSVSIPETNEEKQ</sequence>
<dbReference type="EMBL" id="OU899036">
    <property type="protein sequence ID" value="CAH1732370.1"/>
    <property type="molecule type" value="Genomic_DNA"/>
</dbReference>
<evidence type="ECO:0000313" key="3">
    <source>
        <dbReference type="Proteomes" id="UP001154329"/>
    </source>
</evidence>
<feature type="region of interest" description="Disordered" evidence="1">
    <location>
        <begin position="70"/>
        <end position="128"/>
    </location>
</feature>
<dbReference type="AlphaFoldDB" id="A0A9P0JAX3"/>
<organism evidence="2 3">
    <name type="scientific">Aphis gossypii</name>
    <name type="common">Cotton aphid</name>
    <dbReference type="NCBI Taxonomy" id="80765"/>
    <lineage>
        <taxon>Eukaryota</taxon>
        <taxon>Metazoa</taxon>
        <taxon>Ecdysozoa</taxon>
        <taxon>Arthropoda</taxon>
        <taxon>Hexapoda</taxon>
        <taxon>Insecta</taxon>
        <taxon>Pterygota</taxon>
        <taxon>Neoptera</taxon>
        <taxon>Paraneoptera</taxon>
        <taxon>Hemiptera</taxon>
        <taxon>Sternorrhyncha</taxon>
        <taxon>Aphidomorpha</taxon>
        <taxon>Aphidoidea</taxon>
        <taxon>Aphididae</taxon>
        <taxon>Aphidini</taxon>
        <taxon>Aphis</taxon>
        <taxon>Aphis</taxon>
    </lineage>
</organism>
<evidence type="ECO:0000256" key="1">
    <source>
        <dbReference type="SAM" id="MobiDB-lite"/>
    </source>
</evidence>
<proteinExistence type="predicted"/>
<name>A0A9P0JAX3_APHGO</name>
<feature type="compositionally biased region" description="Polar residues" evidence="1">
    <location>
        <begin position="229"/>
        <end position="251"/>
    </location>
</feature>
<reference evidence="2" key="1">
    <citation type="submission" date="2022-02" db="EMBL/GenBank/DDBJ databases">
        <authorList>
            <person name="King R."/>
        </authorList>
    </citation>
    <scope>NUCLEOTIDE SEQUENCE</scope>
</reference>
<reference evidence="2" key="2">
    <citation type="submission" date="2022-10" db="EMBL/GenBank/DDBJ databases">
        <authorList>
            <consortium name="ENA_rothamsted_submissions"/>
            <consortium name="culmorum"/>
            <person name="King R."/>
        </authorList>
    </citation>
    <scope>NUCLEOTIDE SEQUENCE</scope>
</reference>
<feature type="compositionally biased region" description="Basic and acidic residues" evidence="1">
    <location>
        <begin position="202"/>
        <end position="216"/>
    </location>
</feature>
<accession>A0A9P0JAX3</accession>
<protein>
    <submittedName>
        <fullName evidence="2">Uncharacterized protein</fullName>
    </submittedName>
</protein>
<evidence type="ECO:0000313" key="2">
    <source>
        <dbReference type="EMBL" id="CAH1732370.1"/>
    </source>
</evidence>
<dbReference type="Proteomes" id="UP001154329">
    <property type="component" value="Chromosome 3"/>
</dbReference>
<feature type="region of interest" description="Disordered" evidence="1">
    <location>
        <begin position="170"/>
        <end position="257"/>
    </location>
</feature>
<feature type="compositionally biased region" description="Polar residues" evidence="1">
    <location>
        <begin position="70"/>
        <end position="81"/>
    </location>
</feature>